<dbReference type="PANTHER" id="PTHR34535">
    <property type="entry name" value="HYDROGENASE MATURATION FACTOR HYPA"/>
    <property type="match status" value="1"/>
</dbReference>
<evidence type="ECO:0000256" key="3">
    <source>
        <dbReference type="ARBA" id="ARBA00022833"/>
    </source>
</evidence>
<protein>
    <submittedName>
        <fullName evidence="4">Hydrogenase maturation nickel metallochaperone HypA</fullName>
    </submittedName>
</protein>
<dbReference type="GO" id="GO:0016151">
    <property type="term" value="F:nickel cation binding"/>
    <property type="evidence" value="ECO:0007669"/>
    <property type="project" value="InterPro"/>
</dbReference>
<comment type="caution">
    <text evidence="4">The sequence shown here is derived from an EMBL/GenBank/DDBJ whole genome shotgun (WGS) entry which is preliminary data.</text>
</comment>
<dbReference type="Pfam" id="PF01155">
    <property type="entry name" value="HypA"/>
    <property type="match status" value="1"/>
</dbReference>
<dbReference type="PANTHER" id="PTHR34535:SF3">
    <property type="entry name" value="HYDROGENASE MATURATION FACTOR HYPA"/>
    <property type="match status" value="1"/>
</dbReference>
<reference evidence="4" key="1">
    <citation type="journal article" date="2020" name="mSystems">
        <title>Genome- and Community-Level Interaction Insights into Carbon Utilization and Element Cycling Functions of Hydrothermarchaeota in Hydrothermal Sediment.</title>
        <authorList>
            <person name="Zhou Z."/>
            <person name="Liu Y."/>
            <person name="Xu W."/>
            <person name="Pan J."/>
            <person name="Luo Z.H."/>
            <person name="Li M."/>
        </authorList>
    </citation>
    <scope>NUCLEOTIDE SEQUENCE [LARGE SCALE GENOMIC DNA]</scope>
    <source>
        <strain evidence="4">SpSt-767</strain>
    </source>
</reference>
<evidence type="ECO:0000256" key="2">
    <source>
        <dbReference type="ARBA" id="ARBA00022723"/>
    </source>
</evidence>
<dbReference type="EMBL" id="DTGR01000028">
    <property type="protein sequence ID" value="HHS28422.1"/>
    <property type="molecule type" value="Genomic_DNA"/>
</dbReference>
<sequence length="125" mass="13546">MHEYSLMQDIIKSILERLEEEKSPVPVQEVILKLGVLDIHSEAAARTAFEVLSKGTLLEKAKLVVAVNPVLLSCPQCQAETPFPVDEHTHANELLPVANCPKCGGLASLTGGQGVESIELIFEDD</sequence>
<organism evidence="4">
    <name type="scientific">Desulfobacca acetoxidans</name>
    <dbReference type="NCBI Taxonomy" id="60893"/>
    <lineage>
        <taxon>Bacteria</taxon>
        <taxon>Pseudomonadati</taxon>
        <taxon>Thermodesulfobacteriota</taxon>
        <taxon>Desulfobaccia</taxon>
        <taxon>Desulfobaccales</taxon>
        <taxon>Desulfobaccaceae</taxon>
        <taxon>Desulfobacca</taxon>
    </lineage>
</organism>
<gene>
    <name evidence="4" type="ORF">ENV52_01810</name>
</gene>
<keyword evidence="3" id="KW-0862">Zinc</keyword>
<dbReference type="PIRSF" id="PIRSF004761">
    <property type="entry name" value="Hydrgn_mat_HypA"/>
    <property type="match status" value="1"/>
</dbReference>
<evidence type="ECO:0000313" key="4">
    <source>
        <dbReference type="EMBL" id="HHS28422.1"/>
    </source>
</evidence>
<proteinExistence type="predicted"/>
<keyword evidence="2" id="KW-0479">Metal-binding</keyword>
<dbReference type="Gene3D" id="3.30.2320.80">
    <property type="match status" value="1"/>
</dbReference>
<dbReference type="GO" id="GO:0008270">
    <property type="term" value="F:zinc ion binding"/>
    <property type="evidence" value="ECO:0007669"/>
    <property type="project" value="TreeGrafter"/>
</dbReference>
<dbReference type="InterPro" id="IPR000688">
    <property type="entry name" value="HypA/HybF"/>
</dbReference>
<name>A0A7V6A1A8_9BACT</name>
<dbReference type="GO" id="GO:0051604">
    <property type="term" value="P:protein maturation"/>
    <property type="evidence" value="ECO:0007669"/>
    <property type="project" value="InterPro"/>
</dbReference>
<accession>A0A7V6A1A8</accession>
<keyword evidence="1" id="KW-0533">Nickel</keyword>
<dbReference type="AlphaFoldDB" id="A0A7V6A1A8"/>
<evidence type="ECO:0000256" key="1">
    <source>
        <dbReference type="ARBA" id="ARBA00022596"/>
    </source>
</evidence>